<dbReference type="InterPro" id="IPR027887">
    <property type="entry name" value="DUF4464"/>
</dbReference>
<dbReference type="Pfam" id="PF14713">
    <property type="entry name" value="DUF4464"/>
    <property type="match status" value="1"/>
</dbReference>
<dbReference type="AlphaFoldDB" id="A0A672PAN5"/>
<reference evidence="1" key="1">
    <citation type="submission" date="2025-08" db="UniProtKB">
        <authorList>
            <consortium name="Ensembl"/>
        </authorList>
    </citation>
    <scope>IDENTIFICATION</scope>
</reference>
<accession>A0A672PAN5</accession>
<sequence length="87" mass="9930">MCHKYTGLFVQKCHGRLSNCMFFFSYHSVSFNHPQLSRSVLLLLQDQELARQLVELGHKGSSLEREEFETRKAAAEASRLASGSQQK</sequence>
<organism evidence="1 2">
    <name type="scientific">Sinocyclocheilus grahami</name>
    <name type="common">Dianchi golden-line fish</name>
    <name type="synonym">Barbus grahami</name>
    <dbReference type="NCBI Taxonomy" id="75366"/>
    <lineage>
        <taxon>Eukaryota</taxon>
        <taxon>Metazoa</taxon>
        <taxon>Chordata</taxon>
        <taxon>Craniata</taxon>
        <taxon>Vertebrata</taxon>
        <taxon>Euteleostomi</taxon>
        <taxon>Actinopterygii</taxon>
        <taxon>Neopterygii</taxon>
        <taxon>Teleostei</taxon>
        <taxon>Ostariophysi</taxon>
        <taxon>Cypriniformes</taxon>
        <taxon>Cyprinidae</taxon>
        <taxon>Cyprininae</taxon>
        <taxon>Sinocyclocheilus</taxon>
    </lineage>
</organism>
<dbReference type="Ensembl" id="ENSSGRT00000061958.1">
    <property type="protein sequence ID" value="ENSSGRP00000058052.1"/>
    <property type="gene ID" value="ENSSGRG00000030276.1"/>
</dbReference>
<name>A0A672PAN5_SINGR</name>
<dbReference type="Proteomes" id="UP000472262">
    <property type="component" value="Unassembled WGS sequence"/>
</dbReference>
<protein>
    <submittedName>
        <fullName evidence="1">Uncharacterized protein</fullName>
    </submittedName>
</protein>
<proteinExistence type="predicted"/>
<reference evidence="1" key="2">
    <citation type="submission" date="2025-09" db="UniProtKB">
        <authorList>
            <consortium name="Ensembl"/>
        </authorList>
    </citation>
    <scope>IDENTIFICATION</scope>
</reference>
<keyword evidence="2" id="KW-1185">Reference proteome</keyword>
<dbReference type="InParanoid" id="A0A672PAN5"/>
<evidence type="ECO:0000313" key="2">
    <source>
        <dbReference type="Proteomes" id="UP000472262"/>
    </source>
</evidence>
<evidence type="ECO:0000313" key="1">
    <source>
        <dbReference type="Ensembl" id="ENSSGRP00000058052.1"/>
    </source>
</evidence>